<protein>
    <submittedName>
        <fullName evidence="1">Uncharacterized protein</fullName>
    </submittedName>
</protein>
<gene>
    <name evidence="1" type="ORF">GGR95_003210</name>
</gene>
<dbReference type="Proteomes" id="UP000530268">
    <property type="component" value="Unassembled WGS sequence"/>
</dbReference>
<keyword evidence="2" id="KW-1185">Reference proteome</keyword>
<evidence type="ECO:0000313" key="2">
    <source>
        <dbReference type="Proteomes" id="UP000530268"/>
    </source>
</evidence>
<reference evidence="1 2" key="1">
    <citation type="submission" date="2020-08" db="EMBL/GenBank/DDBJ databases">
        <title>Genomic Encyclopedia of Type Strains, Phase IV (KMG-IV): sequencing the most valuable type-strain genomes for metagenomic binning, comparative biology and taxonomic classification.</title>
        <authorList>
            <person name="Goeker M."/>
        </authorList>
    </citation>
    <scope>NUCLEOTIDE SEQUENCE [LARGE SCALE GENOMIC DNA]</scope>
    <source>
        <strain evidence="1 2">DSM 102234</strain>
    </source>
</reference>
<sequence>MNRKQFYAWVQLFITQNNMDLQNAVRLIGSAPALMRLQDERPSIALPCNRYLRVRRVLNRLYGWPNFETVREIRSYGAADVAMIYPADCIEGCHALTTIAVEQDGEVVV</sequence>
<organism evidence="1 2">
    <name type="scientific">Sulfitobacter undariae</name>
    <dbReference type="NCBI Taxonomy" id="1563671"/>
    <lineage>
        <taxon>Bacteria</taxon>
        <taxon>Pseudomonadati</taxon>
        <taxon>Pseudomonadota</taxon>
        <taxon>Alphaproteobacteria</taxon>
        <taxon>Rhodobacterales</taxon>
        <taxon>Roseobacteraceae</taxon>
        <taxon>Sulfitobacter</taxon>
    </lineage>
</organism>
<name>A0A7W6H280_9RHOB</name>
<comment type="caution">
    <text evidence="1">The sequence shown here is derived from an EMBL/GenBank/DDBJ whole genome shotgun (WGS) entry which is preliminary data.</text>
</comment>
<proteinExistence type="predicted"/>
<dbReference type="AlphaFoldDB" id="A0A7W6H280"/>
<dbReference type="RefSeq" id="WP_184567560.1">
    <property type="nucleotide sequence ID" value="NZ_JACIEI010000016.1"/>
</dbReference>
<accession>A0A7W6H280</accession>
<dbReference type="EMBL" id="JACIEI010000016">
    <property type="protein sequence ID" value="MBB3995553.1"/>
    <property type="molecule type" value="Genomic_DNA"/>
</dbReference>
<evidence type="ECO:0000313" key="1">
    <source>
        <dbReference type="EMBL" id="MBB3995553.1"/>
    </source>
</evidence>